<feature type="transmembrane region" description="Helical" evidence="1">
    <location>
        <begin position="139"/>
        <end position="160"/>
    </location>
</feature>
<keyword evidence="3" id="KW-1185">Reference proteome</keyword>
<keyword evidence="1" id="KW-0472">Membrane</keyword>
<dbReference type="Proteomes" id="UP000594262">
    <property type="component" value="Unplaced"/>
</dbReference>
<organism evidence="2 3">
    <name type="scientific">Clytia hemisphaerica</name>
    <dbReference type="NCBI Taxonomy" id="252671"/>
    <lineage>
        <taxon>Eukaryota</taxon>
        <taxon>Metazoa</taxon>
        <taxon>Cnidaria</taxon>
        <taxon>Hydrozoa</taxon>
        <taxon>Hydroidolina</taxon>
        <taxon>Leptothecata</taxon>
        <taxon>Obeliida</taxon>
        <taxon>Clytiidae</taxon>
        <taxon>Clytia</taxon>
    </lineage>
</organism>
<dbReference type="RefSeq" id="XP_066926955.1">
    <property type="nucleotide sequence ID" value="XM_067070854.1"/>
</dbReference>
<keyword evidence="1" id="KW-0812">Transmembrane</keyword>
<proteinExistence type="predicted"/>
<dbReference type="EnsemblMetazoa" id="CLYHEMT003090.1">
    <property type="protein sequence ID" value="CLYHEMP003090.1"/>
    <property type="gene ID" value="CLYHEMG003090"/>
</dbReference>
<evidence type="ECO:0000313" key="2">
    <source>
        <dbReference type="EnsemblMetazoa" id="CLYHEMP003090.1"/>
    </source>
</evidence>
<reference evidence="2" key="1">
    <citation type="submission" date="2021-01" db="UniProtKB">
        <authorList>
            <consortium name="EnsemblMetazoa"/>
        </authorList>
    </citation>
    <scope>IDENTIFICATION</scope>
</reference>
<evidence type="ECO:0000313" key="3">
    <source>
        <dbReference type="Proteomes" id="UP000594262"/>
    </source>
</evidence>
<dbReference type="GeneID" id="136814332"/>
<keyword evidence="1" id="KW-1133">Transmembrane helix</keyword>
<feature type="transmembrane region" description="Helical" evidence="1">
    <location>
        <begin position="54"/>
        <end position="76"/>
    </location>
</feature>
<protein>
    <submittedName>
        <fullName evidence="2">Uncharacterized protein</fullName>
    </submittedName>
</protein>
<accession>A0A7M5V6A2</accession>
<sequence length="295" mass="34726">MVNKTKMVFEGFLSEPSIKRIHHTEIIANKKNELDCDGIVIVDNRSRPISKKLLFFYVLAYAVFIVASCFTLHHAFHEYKRWRAPKPKSRWGSIWTDVKSILNNAGLYSAPQPTRMEILWNKLDHLFFKNRTLSSCLEMLFGILCLFIAYGVFIMVAIVFGTRMIERDEEEKIPPKCREGKFIDFKFICNPMHYYLDTCTLVMWTTDATIYFHDVHFYALSTKWNTKILYHWILLQNTIFSRTGNGQEIESKVLQDIDKGRLKAHPVQFLPNLSKILDTYSKAWYYVNSRESIHQ</sequence>
<evidence type="ECO:0000256" key="1">
    <source>
        <dbReference type="SAM" id="Phobius"/>
    </source>
</evidence>
<dbReference type="AlphaFoldDB" id="A0A7M5V6A2"/>
<name>A0A7M5V6A2_9CNID</name>